<dbReference type="GeneID" id="117642652"/>
<keyword evidence="7" id="KW-1185">Reference proteome</keyword>
<evidence type="ECO:0000256" key="4">
    <source>
        <dbReference type="ARBA" id="ARBA00023136"/>
    </source>
</evidence>
<organism evidence="8">
    <name type="scientific">Thrips palmi</name>
    <name type="common">Melon thrips</name>
    <dbReference type="NCBI Taxonomy" id="161013"/>
    <lineage>
        <taxon>Eukaryota</taxon>
        <taxon>Metazoa</taxon>
        <taxon>Ecdysozoa</taxon>
        <taxon>Arthropoda</taxon>
        <taxon>Hexapoda</taxon>
        <taxon>Insecta</taxon>
        <taxon>Pterygota</taxon>
        <taxon>Neoptera</taxon>
        <taxon>Paraneoptera</taxon>
        <taxon>Thysanoptera</taxon>
        <taxon>Terebrantia</taxon>
        <taxon>Thripoidea</taxon>
        <taxon>Thripidae</taxon>
        <taxon>Thrips</taxon>
    </lineage>
</organism>
<feature type="domain" description="Ribitol-5-phosphate transferase FKTN N-terminal" evidence="6">
    <location>
        <begin position="173"/>
        <end position="289"/>
    </location>
</feature>
<reference evidence="8" key="1">
    <citation type="submission" date="2025-08" db="UniProtKB">
        <authorList>
            <consortium name="RefSeq"/>
        </authorList>
    </citation>
    <scope>IDENTIFICATION</scope>
    <source>
        <tissue evidence="8">Total insect</tissue>
    </source>
</reference>
<dbReference type="InParanoid" id="A0A6P8ZKE3"/>
<gene>
    <name evidence="8" type="primary">LOC117642652</name>
</gene>
<sequence>MFRLRPSGKKLLLVSCVFLLAQAFVYMGLAFIGGNHRVPSLLHERLVSVTGQVPRLNISISEKFLQEGQTLDFVIRAEGCTPFIISPKILAHVWNVKQNILDCVGGGADCRLDGDDVFLAVDSSCIPKKKVLFDEFVKKLEVKGFSVYATQSKKIFGLPPKASILTTALVLRKNYSFLVVILHGREDNFWWHGSVHDDLKGNNYLKKVGILLSRQHFMATEGAIPKFDLVDAQLLEYHFLVPKDIPAFLRAISDTSSNFIECDYKRADTFFRTHGRDQSITAIRFKHQAWKMLSRAKRILDDLEVPFWLSSGTCLGFLRQCDFIPYSQDVDLGVFASDYKEEIIPAFLSHGFKLHHTFGKANDSYQIAFEYKKLKLDIFFFYVDEEKGTMWNGGTEARSGQKYRYTFTAFSLCWTEFLELLVRVPCNTRRYIEANYGLDWFTPVTKWSWKSSPPNVEKNGVWPKEEWAKVINIPG</sequence>
<dbReference type="GO" id="GO:0009100">
    <property type="term" value="P:glycoprotein metabolic process"/>
    <property type="evidence" value="ECO:0007669"/>
    <property type="project" value="UniProtKB-ARBA"/>
</dbReference>
<accession>A0A6P8ZKE3</accession>
<evidence type="ECO:0000313" key="8">
    <source>
        <dbReference type="RefSeq" id="XP_034236954.1"/>
    </source>
</evidence>
<dbReference type="InterPro" id="IPR007074">
    <property type="entry name" value="LicD/FKTN/FKRP_NTP_transf"/>
</dbReference>
<evidence type="ECO:0000256" key="1">
    <source>
        <dbReference type="ARBA" id="ARBA00004167"/>
    </source>
</evidence>
<protein>
    <submittedName>
        <fullName evidence="8">Fukutin-like isoform X1</fullName>
    </submittedName>
</protein>
<name>A0A6P8ZKE3_THRPL</name>
<dbReference type="PANTHER" id="PTHR15407">
    <property type="entry name" value="FUKUTIN-RELATED"/>
    <property type="match status" value="1"/>
</dbReference>
<dbReference type="AlphaFoldDB" id="A0A6P8ZKE3"/>
<feature type="domain" description="LicD/FKTN/FKRP nucleotidyltransferase" evidence="5">
    <location>
        <begin position="305"/>
        <end position="340"/>
    </location>
</feature>
<dbReference type="Pfam" id="PF19737">
    <property type="entry name" value="FKTN_N"/>
    <property type="match status" value="1"/>
</dbReference>
<dbReference type="KEGG" id="tpal:117642652"/>
<evidence type="ECO:0000259" key="5">
    <source>
        <dbReference type="Pfam" id="PF04991"/>
    </source>
</evidence>
<dbReference type="InterPro" id="IPR009644">
    <property type="entry name" value="FKTN/MNN4/W02B3.4-1"/>
</dbReference>
<dbReference type="Pfam" id="PF04991">
    <property type="entry name" value="LicD"/>
    <property type="match status" value="1"/>
</dbReference>
<keyword evidence="2" id="KW-0812">Transmembrane</keyword>
<dbReference type="RefSeq" id="XP_034236954.1">
    <property type="nucleotide sequence ID" value="XM_034381063.1"/>
</dbReference>
<proteinExistence type="predicted"/>
<evidence type="ECO:0000256" key="3">
    <source>
        <dbReference type="ARBA" id="ARBA00022989"/>
    </source>
</evidence>
<keyword evidence="3" id="KW-1133">Transmembrane helix</keyword>
<keyword evidence="4" id="KW-0472">Membrane</keyword>
<evidence type="ECO:0000259" key="6">
    <source>
        <dbReference type="Pfam" id="PF19737"/>
    </source>
</evidence>
<comment type="subcellular location">
    <subcellularLocation>
        <location evidence="1">Membrane</location>
        <topology evidence="1">Single-pass membrane protein</topology>
    </subcellularLocation>
</comment>
<dbReference type="PANTHER" id="PTHR15407:SF28">
    <property type="entry name" value="RIBITOL-5-PHOSPHATE TRANSFERASE FKTN"/>
    <property type="match status" value="1"/>
</dbReference>
<dbReference type="InterPro" id="IPR045587">
    <property type="entry name" value="FKTN_N"/>
</dbReference>
<dbReference type="GO" id="GO:0016020">
    <property type="term" value="C:membrane"/>
    <property type="evidence" value="ECO:0007669"/>
    <property type="project" value="UniProtKB-SubCell"/>
</dbReference>
<evidence type="ECO:0000256" key="2">
    <source>
        <dbReference type="ARBA" id="ARBA00022692"/>
    </source>
</evidence>
<dbReference type="OrthoDB" id="444255at2759"/>
<dbReference type="Proteomes" id="UP000515158">
    <property type="component" value="Unplaced"/>
</dbReference>
<evidence type="ECO:0000313" key="7">
    <source>
        <dbReference type="Proteomes" id="UP000515158"/>
    </source>
</evidence>